<dbReference type="Proteomes" id="UP001596030">
    <property type="component" value="Unassembled WGS sequence"/>
</dbReference>
<dbReference type="InterPro" id="IPR004175">
    <property type="entry name" value="RNA_CPDase"/>
</dbReference>
<dbReference type="InterPro" id="IPR009097">
    <property type="entry name" value="Cyclic_Pdiesterase"/>
</dbReference>
<name>A0ABV9CX87_9GAMM</name>
<feature type="short sequence motif" description="HXTX 1" evidence="2">
    <location>
        <begin position="46"/>
        <end position="49"/>
    </location>
</feature>
<evidence type="ECO:0000256" key="2">
    <source>
        <dbReference type="HAMAP-Rule" id="MF_01940"/>
    </source>
</evidence>
<evidence type="ECO:0000256" key="1">
    <source>
        <dbReference type="ARBA" id="ARBA00022801"/>
    </source>
</evidence>
<keyword evidence="1 2" id="KW-0378">Hydrolase</keyword>
<dbReference type="EMBL" id="JBHSEU010000006">
    <property type="protein sequence ID" value="MFC4537779.1"/>
    <property type="molecule type" value="Genomic_DNA"/>
</dbReference>
<accession>A0ABV9CX87</accession>
<dbReference type="EC" id="3.1.4.58" evidence="2"/>
<dbReference type="Gene3D" id="3.90.1140.10">
    <property type="entry name" value="Cyclic phosphodiesterase"/>
    <property type="match status" value="1"/>
</dbReference>
<evidence type="ECO:0000313" key="4">
    <source>
        <dbReference type="Proteomes" id="UP001596030"/>
    </source>
</evidence>
<protein>
    <recommendedName>
        <fullName evidence="2">RNA 2',3'-cyclic phosphodiesterase</fullName>
        <shortName evidence="2">RNA 2',3'-CPDase</shortName>
        <ecNumber evidence="2">3.1.4.58</ecNumber>
    </recommendedName>
</protein>
<comment type="catalytic activity">
    <reaction evidence="2">
        <text>a 3'-end 2',3'-cyclophospho-ribonucleotide-RNA + H2O = a 3'-end 2'-phospho-ribonucleotide-RNA + H(+)</text>
        <dbReference type="Rhea" id="RHEA:11828"/>
        <dbReference type="Rhea" id="RHEA-COMP:10464"/>
        <dbReference type="Rhea" id="RHEA-COMP:17353"/>
        <dbReference type="ChEBI" id="CHEBI:15377"/>
        <dbReference type="ChEBI" id="CHEBI:15378"/>
        <dbReference type="ChEBI" id="CHEBI:83064"/>
        <dbReference type="ChEBI" id="CHEBI:173113"/>
        <dbReference type="EC" id="3.1.4.58"/>
    </reaction>
</comment>
<dbReference type="NCBIfam" id="TIGR02258">
    <property type="entry name" value="2_5_ligase"/>
    <property type="match status" value="1"/>
</dbReference>
<dbReference type="PANTHER" id="PTHR35561">
    <property type="entry name" value="RNA 2',3'-CYCLIC PHOSPHODIESTERASE"/>
    <property type="match status" value="1"/>
</dbReference>
<feature type="active site" description="Proton donor" evidence="2">
    <location>
        <position position="46"/>
    </location>
</feature>
<comment type="caution">
    <text evidence="3">The sequence shown here is derived from an EMBL/GenBank/DDBJ whole genome shotgun (WGS) entry which is preliminary data.</text>
</comment>
<keyword evidence="4" id="KW-1185">Reference proteome</keyword>
<dbReference type="Pfam" id="PF13563">
    <property type="entry name" value="2_5_RNA_ligase2"/>
    <property type="match status" value="1"/>
</dbReference>
<dbReference type="SUPFAM" id="SSF55144">
    <property type="entry name" value="LigT-like"/>
    <property type="match status" value="1"/>
</dbReference>
<gene>
    <name evidence="3" type="primary">thpR</name>
    <name evidence="3" type="ORF">ACFO0U_03125</name>
</gene>
<dbReference type="HAMAP" id="MF_01940">
    <property type="entry name" value="RNA_CPDase"/>
    <property type="match status" value="1"/>
</dbReference>
<comment type="similarity">
    <text evidence="2">Belongs to the 2H phosphoesterase superfamily. ThpR family.</text>
</comment>
<sequence length="185" mass="20682">MTDIRASRRVFFAAWPDAALRERLASLASRLQHHCGGRTPVIDNLHLTLGFLGNVPTAEIASLQTLTERLTLPTGEWTLDRYGYFHKPRLAWLGGPPTATLTLWHARLGEALQASDRSLPAWHDFRPHVTLLRHAEKAPPATLAAPEWTWPLTRLTLVESILDGTRPIYRVLAECPATATASRRD</sequence>
<evidence type="ECO:0000313" key="3">
    <source>
        <dbReference type="EMBL" id="MFC4537779.1"/>
    </source>
</evidence>
<reference evidence="4" key="1">
    <citation type="journal article" date="2019" name="Int. J. Syst. Evol. Microbiol.">
        <title>The Global Catalogue of Microorganisms (GCM) 10K type strain sequencing project: providing services to taxonomists for standard genome sequencing and annotation.</title>
        <authorList>
            <consortium name="The Broad Institute Genomics Platform"/>
            <consortium name="The Broad Institute Genome Sequencing Center for Infectious Disease"/>
            <person name="Wu L."/>
            <person name="Ma J."/>
        </authorList>
    </citation>
    <scope>NUCLEOTIDE SEQUENCE [LARGE SCALE GENOMIC DNA]</scope>
    <source>
        <strain evidence="4">CGMCC 1.12121</strain>
    </source>
</reference>
<dbReference type="PANTHER" id="PTHR35561:SF1">
    <property type="entry name" value="RNA 2',3'-CYCLIC PHOSPHODIESTERASE"/>
    <property type="match status" value="1"/>
</dbReference>
<feature type="short sequence motif" description="HXTX 2" evidence="2">
    <location>
        <begin position="128"/>
        <end position="131"/>
    </location>
</feature>
<comment type="function">
    <text evidence="2">Hydrolyzes RNA 2',3'-cyclic phosphodiester to an RNA 2'-phosphomonoester.</text>
</comment>
<proteinExistence type="inferred from homology"/>
<dbReference type="RefSeq" id="WP_246972033.1">
    <property type="nucleotide sequence ID" value="NZ_JAKGAN010000004.1"/>
</dbReference>
<organism evidence="3 4">
    <name type="scientific">Chromohalobacter sarecensis</name>
    <dbReference type="NCBI Taxonomy" id="245294"/>
    <lineage>
        <taxon>Bacteria</taxon>
        <taxon>Pseudomonadati</taxon>
        <taxon>Pseudomonadota</taxon>
        <taxon>Gammaproteobacteria</taxon>
        <taxon>Oceanospirillales</taxon>
        <taxon>Halomonadaceae</taxon>
        <taxon>Chromohalobacter</taxon>
    </lineage>
</organism>
<feature type="active site" description="Proton acceptor" evidence="2">
    <location>
        <position position="128"/>
    </location>
</feature>